<reference evidence="3 4" key="2">
    <citation type="journal article" date="2012" name="PLoS Pathog.">
        <title>Diverse lifestyles and strategies of plant pathogenesis encoded in the genomes of eighteen Dothideomycetes fungi.</title>
        <authorList>
            <person name="Ohm R.A."/>
            <person name="Feau N."/>
            <person name="Henrissat B."/>
            <person name="Schoch C.L."/>
            <person name="Horwitz B.A."/>
            <person name="Barry K.W."/>
            <person name="Condon B.J."/>
            <person name="Copeland A.C."/>
            <person name="Dhillon B."/>
            <person name="Glaser F."/>
            <person name="Hesse C.N."/>
            <person name="Kosti I."/>
            <person name="LaButti K."/>
            <person name="Lindquist E.A."/>
            <person name="Lucas S."/>
            <person name="Salamov A.A."/>
            <person name="Bradshaw R.E."/>
            <person name="Ciuffetti L."/>
            <person name="Hamelin R.C."/>
            <person name="Kema G.H.J."/>
            <person name="Lawrence C."/>
            <person name="Scott J.A."/>
            <person name="Spatafora J.W."/>
            <person name="Turgeon B.G."/>
            <person name="de Wit P.J.G.M."/>
            <person name="Zhong S."/>
            <person name="Goodwin S.B."/>
            <person name="Grigoriev I.V."/>
        </authorList>
    </citation>
    <scope>NUCLEOTIDE SEQUENCE [LARGE SCALE GENOMIC DNA]</scope>
    <source>
        <strain evidence="4">NZE10 / CBS 128990</strain>
    </source>
</reference>
<dbReference type="OrthoDB" id="2289918at2759"/>
<dbReference type="eggNOG" id="ENOG502S8M1">
    <property type="taxonomic scope" value="Eukaryota"/>
</dbReference>
<name>N1PW55_DOTSN</name>
<evidence type="ECO:0000256" key="1">
    <source>
        <dbReference type="SAM" id="MobiDB-lite"/>
    </source>
</evidence>
<proteinExistence type="predicted"/>
<evidence type="ECO:0000313" key="4">
    <source>
        <dbReference type="Proteomes" id="UP000016933"/>
    </source>
</evidence>
<dbReference type="Pfam" id="PF13919">
    <property type="entry name" value="ASXH"/>
    <property type="match status" value="1"/>
</dbReference>
<dbReference type="OMA" id="WNTLPKE"/>
<dbReference type="EMBL" id="KB446536">
    <property type="protein sequence ID" value="EME47183.1"/>
    <property type="molecule type" value="Genomic_DNA"/>
</dbReference>
<sequence>MGPNQKTWLVNKSSKLGKIELTDLLRKNEAWALLPQEDRQKLYNMLPKPQEGEAQHNLGANPMQTMYRPYIEAELRKWQDDLREGKETKAWREQAIEAGKEREKGVWDEWKEAQRQLDWGLQDEHGNEGGDWKGKDNRGKEANEGGNVETKKEVQDVEENRKETAKEEER</sequence>
<dbReference type="InterPro" id="IPR028020">
    <property type="entry name" value="ASX_DEUBAD_dom"/>
</dbReference>
<protein>
    <recommendedName>
        <fullName evidence="2">ASX DEUBAD domain-containing protein</fullName>
    </recommendedName>
</protein>
<dbReference type="HOGENOM" id="CLU_133921_0_0_1"/>
<evidence type="ECO:0000259" key="2">
    <source>
        <dbReference type="Pfam" id="PF13919"/>
    </source>
</evidence>
<gene>
    <name evidence="3" type="ORF">DOTSEDRAFT_124793</name>
</gene>
<dbReference type="Proteomes" id="UP000016933">
    <property type="component" value="Unassembled WGS sequence"/>
</dbReference>
<reference evidence="4" key="1">
    <citation type="journal article" date="2012" name="PLoS Genet.">
        <title>The genomes of the fungal plant pathogens Cladosporium fulvum and Dothistroma septosporum reveal adaptation to different hosts and lifestyles but also signatures of common ancestry.</title>
        <authorList>
            <person name="de Wit P.J.G.M."/>
            <person name="van der Burgt A."/>
            <person name="Oekmen B."/>
            <person name="Stergiopoulos I."/>
            <person name="Abd-Elsalam K.A."/>
            <person name="Aerts A.L."/>
            <person name="Bahkali A.H."/>
            <person name="Beenen H.G."/>
            <person name="Chettri P."/>
            <person name="Cox M.P."/>
            <person name="Datema E."/>
            <person name="de Vries R.P."/>
            <person name="Dhillon B."/>
            <person name="Ganley A.R."/>
            <person name="Griffiths S.A."/>
            <person name="Guo Y."/>
            <person name="Hamelin R.C."/>
            <person name="Henrissat B."/>
            <person name="Kabir M.S."/>
            <person name="Jashni M.K."/>
            <person name="Kema G."/>
            <person name="Klaubauf S."/>
            <person name="Lapidus A."/>
            <person name="Levasseur A."/>
            <person name="Lindquist E."/>
            <person name="Mehrabi R."/>
            <person name="Ohm R.A."/>
            <person name="Owen T.J."/>
            <person name="Salamov A."/>
            <person name="Schwelm A."/>
            <person name="Schijlen E."/>
            <person name="Sun H."/>
            <person name="van den Burg H.A."/>
            <person name="van Ham R.C.H.J."/>
            <person name="Zhang S."/>
            <person name="Goodwin S.B."/>
            <person name="Grigoriev I.V."/>
            <person name="Collemare J."/>
            <person name="Bradshaw R.E."/>
        </authorList>
    </citation>
    <scope>NUCLEOTIDE SEQUENCE [LARGE SCALE GENOMIC DNA]</scope>
    <source>
        <strain evidence="4">NZE10 / CBS 128990</strain>
    </source>
</reference>
<dbReference type="STRING" id="675120.N1PW55"/>
<organism evidence="3 4">
    <name type="scientific">Dothistroma septosporum (strain NZE10 / CBS 128990)</name>
    <name type="common">Red band needle blight fungus</name>
    <name type="synonym">Mycosphaerella pini</name>
    <dbReference type="NCBI Taxonomy" id="675120"/>
    <lineage>
        <taxon>Eukaryota</taxon>
        <taxon>Fungi</taxon>
        <taxon>Dikarya</taxon>
        <taxon>Ascomycota</taxon>
        <taxon>Pezizomycotina</taxon>
        <taxon>Dothideomycetes</taxon>
        <taxon>Dothideomycetidae</taxon>
        <taxon>Mycosphaerellales</taxon>
        <taxon>Mycosphaerellaceae</taxon>
        <taxon>Dothistroma</taxon>
    </lineage>
</organism>
<feature type="region of interest" description="Disordered" evidence="1">
    <location>
        <begin position="115"/>
        <end position="170"/>
    </location>
</feature>
<feature type="compositionally biased region" description="Basic and acidic residues" evidence="1">
    <location>
        <begin position="122"/>
        <end position="170"/>
    </location>
</feature>
<accession>N1PW55</accession>
<dbReference type="AlphaFoldDB" id="N1PW55"/>
<feature type="domain" description="ASX DEUBAD" evidence="2">
    <location>
        <begin position="6"/>
        <end position="120"/>
    </location>
</feature>
<keyword evidence="4" id="KW-1185">Reference proteome</keyword>
<evidence type="ECO:0000313" key="3">
    <source>
        <dbReference type="EMBL" id="EME47183.1"/>
    </source>
</evidence>